<dbReference type="PANTHER" id="PTHR28163">
    <property type="entry name" value="PROTEIN PET117 HOMOLOG, MITOCHONDRIAL"/>
    <property type="match status" value="1"/>
</dbReference>
<reference evidence="7" key="1">
    <citation type="journal article" date="2013" name="Genome Announc.">
        <title>Genome sequence of the basidiomycetous yeast Pseudozyma antarctica T-34, a producer of the glycolipid biosurfactants mannosylerythritol lipids.</title>
        <authorList>
            <person name="Morita T."/>
            <person name="Koike H."/>
            <person name="Koyama Y."/>
            <person name="Hagiwara H."/>
            <person name="Ito E."/>
            <person name="Fukuoka T."/>
            <person name="Imura T."/>
            <person name="Machida M."/>
            <person name="Kitamoto D."/>
        </authorList>
    </citation>
    <scope>NUCLEOTIDE SEQUENCE [LARGE SCALE GENOMIC DNA]</scope>
    <source>
        <strain evidence="7">T-34</strain>
    </source>
</reference>
<evidence type="ECO:0008006" key="8">
    <source>
        <dbReference type="Google" id="ProtNLM"/>
    </source>
</evidence>
<proteinExistence type="inferred from homology"/>
<dbReference type="InterPro" id="IPR031568">
    <property type="entry name" value="Pet117"/>
</dbReference>
<organism evidence="6 7">
    <name type="scientific">Pseudozyma antarctica (strain T-34)</name>
    <name type="common">Yeast</name>
    <name type="synonym">Candida antarctica</name>
    <dbReference type="NCBI Taxonomy" id="1151754"/>
    <lineage>
        <taxon>Eukaryota</taxon>
        <taxon>Fungi</taxon>
        <taxon>Dikarya</taxon>
        <taxon>Basidiomycota</taxon>
        <taxon>Ustilaginomycotina</taxon>
        <taxon>Ustilaginomycetes</taxon>
        <taxon>Ustilaginales</taxon>
        <taxon>Ustilaginaceae</taxon>
        <taxon>Moesziomyces</taxon>
    </lineage>
</organism>
<dbReference type="AlphaFoldDB" id="M9LUF4"/>
<sequence>MWRKKPPSPEAKAAPLDPSDCILRQSGSETVPAAASVQAPKLCIETAEPASQPATALQNPRLCQQPTFEAENRLGNAGCPATAQLDPVVRTPPAAEKHTARPAQRTCADSVTASACFQSSRPSGQVARAPRLGQPPHGASLVSLRRPLSSRKGFNSPSLCFGCSIASLRRRKAQPAQPSANSLRSHSLPRAVRTPLCRLAASTRAQLAETSHAMSRPAKLTLAASVLVSGLTVWGVHYMQEREREVMYRGVERDEARQEEKRRKRQLDLEINQQKEKEYQKLQPTAGAQGQVPKAPSAV</sequence>
<dbReference type="Pfam" id="PF15786">
    <property type="entry name" value="PET117"/>
    <property type="match status" value="1"/>
</dbReference>
<feature type="region of interest" description="Disordered" evidence="5">
    <location>
        <begin position="1"/>
        <end position="30"/>
    </location>
</feature>
<evidence type="ECO:0000256" key="4">
    <source>
        <dbReference type="ARBA" id="ARBA00023128"/>
    </source>
</evidence>
<accession>M9LUF4</accession>
<evidence type="ECO:0000256" key="5">
    <source>
        <dbReference type="SAM" id="MobiDB-lite"/>
    </source>
</evidence>
<dbReference type="Proteomes" id="UP000011976">
    <property type="component" value="Unassembled WGS sequence"/>
</dbReference>
<evidence type="ECO:0000313" key="7">
    <source>
        <dbReference type="Proteomes" id="UP000011976"/>
    </source>
</evidence>
<comment type="subcellular location">
    <subcellularLocation>
        <location evidence="1">Mitochondrion</location>
    </subcellularLocation>
</comment>
<dbReference type="GO" id="GO:0033617">
    <property type="term" value="P:mitochondrial respiratory chain complex IV assembly"/>
    <property type="evidence" value="ECO:0007669"/>
    <property type="project" value="TreeGrafter"/>
</dbReference>
<dbReference type="OrthoDB" id="76305at2759"/>
<evidence type="ECO:0000256" key="2">
    <source>
        <dbReference type="ARBA" id="ARBA00008197"/>
    </source>
</evidence>
<feature type="region of interest" description="Disordered" evidence="5">
    <location>
        <begin position="252"/>
        <end position="299"/>
    </location>
</feature>
<dbReference type="GO" id="GO:0005739">
    <property type="term" value="C:mitochondrion"/>
    <property type="evidence" value="ECO:0007669"/>
    <property type="project" value="UniProtKB-SubCell"/>
</dbReference>
<dbReference type="PANTHER" id="PTHR28163:SF1">
    <property type="entry name" value="PROTEIN PET117 HOMOLOG, MITOCHONDRIAL"/>
    <property type="match status" value="1"/>
</dbReference>
<evidence type="ECO:0000256" key="3">
    <source>
        <dbReference type="ARBA" id="ARBA00022946"/>
    </source>
</evidence>
<name>M9LUF4_PSEA3</name>
<keyword evidence="4" id="KW-0496">Mitochondrion</keyword>
<comment type="similarity">
    <text evidence="2">Belongs to the PET117 family.</text>
</comment>
<dbReference type="EMBL" id="DF196773">
    <property type="protein sequence ID" value="GAC72839.1"/>
    <property type="molecule type" value="Genomic_DNA"/>
</dbReference>
<keyword evidence="3" id="KW-0809">Transit peptide</keyword>
<dbReference type="STRING" id="1151754.M9LUF4"/>
<evidence type="ECO:0000256" key="1">
    <source>
        <dbReference type="ARBA" id="ARBA00004173"/>
    </source>
</evidence>
<protein>
    <recommendedName>
        <fullName evidence="8">Cytochrome c oxidase assembly protein</fullName>
    </recommendedName>
</protein>
<evidence type="ECO:0000313" key="6">
    <source>
        <dbReference type="EMBL" id="GAC72839.1"/>
    </source>
</evidence>
<feature type="compositionally biased region" description="Basic and acidic residues" evidence="5">
    <location>
        <begin position="252"/>
        <end position="261"/>
    </location>
</feature>
<gene>
    <name evidence="6" type="ORF">PANT_7c00293</name>
</gene>